<keyword evidence="1" id="KW-0812">Transmembrane</keyword>
<keyword evidence="2" id="KW-0732">Signal</keyword>
<protein>
    <submittedName>
        <fullName evidence="3">Uncharacterized protein</fullName>
    </submittedName>
</protein>
<dbReference type="AlphaFoldDB" id="A0AAF0QS61"/>
<organism evidence="3 4">
    <name type="scientific">Solanum verrucosum</name>
    <dbReference type="NCBI Taxonomy" id="315347"/>
    <lineage>
        <taxon>Eukaryota</taxon>
        <taxon>Viridiplantae</taxon>
        <taxon>Streptophyta</taxon>
        <taxon>Embryophyta</taxon>
        <taxon>Tracheophyta</taxon>
        <taxon>Spermatophyta</taxon>
        <taxon>Magnoliopsida</taxon>
        <taxon>eudicotyledons</taxon>
        <taxon>Gunneridae</taxon>
        <taxon>Pentapetalae</taxon>
        <taxon>asterids</taxon>
        <taxon>lamiids</taxon>
        <taxon>Solanales</taxon>
        <taxon>Solanaceae</taxon>
        <taxon>Solanoideae</taxon>
        <taxon>Solaneae</taxon>
        <taxon>Solanum</taxon>
    </lineage>
</organism>
<keyword evidence="1" id="KW-0472">Membrane</keyword>
<gene>
    <name evidence="3" type="ORF">MTR67_018424</name>
</gene>
<reference evidence="3" key="1">
    <citation type="submission" date="2023-08" db="EMBL/GenBank/DDBJ databases">
        <title>A de novo genome assembly of Solanum verrucosum Schlechtendal, a Mexican diploid species geographically isolated from the other diploid A-genome species in potato relatives.</title>
        <authorList>
            <person name="Hosaka K."/>
        </authorList>
    </citation>
    <scope>NUCLEOTIDE SEQUENCE</scope>
    <source>
        <tissue evidence="3">Young leaves</tissue>
    </source>
</reference>
<evidence type="ECO:0000256" key="2">
    <source>
        <dbReference type="SAM" id="SignalP"/>
    </source>
</evidence>
<dbReference type="Proteomes" id="UP001234989">
    <property type="component" value="Chromosome 4"/>
</dbReference>
<feature type="chain" id="PRO_5042285802" evidence="2">
    <location>
        <begin position="20"/>
        <end position="101"/>
    </location>
</feature>
<keyword evidence="4" id="KW-1185">Reference proteome</keyword>
<name>A0AAF0QS61_SOLVR</name>
<sequence length="101" mass="11804">MICLFVNFITFMLFPSTFSRFEALGDRITTLWNCLVTRRLFYFIAELTFSFRAQHIGIKGDIQAYRRLISKARRSSGLRFFVLFSGLVPFCQVVSMLCLKL</sequence>
<accession>A0AAF0QS61</accession>
<feature type="transmembrane region" description="Helical" evidence="1">
    <location>
        <begin position="80"/>
        <end position="99"/>
    </location>
</feature>
<feature type="signal peptide" evidence="2">
    <location>
        <begin position="1"/>
        <end position="19"/>
    </location>
</feature>
<evidence type="ECO:0000313" key="3">
    <source>
        <dbReference type="EMBL" id="WMV25039.1"/>
    </source>
</evidence>
<dbReference type="EMBL" id="CP133615">
    <property type="protein sequence ID" value="WMV25039.1"/>
    <property type="molecule type" value="Genomic_DNA"/>
</dbReference>
<proteinExistence type="predicted"/>
<evidence type="ECO:0000256" key="1">
    <source>
        <dbReference type="SAM" id="Phobius"/>
    </source>
</evidence>
<evidence type="ECO:0000313" key="4">
    <source>
        <dbReference type="Proteomes" id="UP001234989"/>
    </source>
</evidence>
<keyword evidence="1" id="KW-1133">Transmembrane helix</keyword>